<evidence type="ECO:0000313" key="2">
    <source>
        <dbReference type="Proteomes" id="UP000476055"/>
    </source>
</evidence>
<protein>
    <submittedName>
        <fullName evidence="1">Uncharacterized protein</fullName>
    </submittedName>
</protein>
<reference evidence="1 2" key="1">
    <citation type="submission" date="2019-08" db="EMBL/GenBank/DDBJ databases">
        <title>In-depth cultivation of the pig gut microbiome towards novel bacterial diversity and tailored functional studies.</title>
        <authorList>
            <person name="Wylensek D."/>
            <person name="Hitch T.C.A."/>
            <person name="Clavel T."/>
        </authorList>
    </citation>
    <scope>NUCLEOTIDE SEQUENCE [LARGE SCALE GENOMIC DNA]</scope>
    <source>
        <strain evidence="1 2">WCA3-601-WT-6H</strain>
    </source>
</reference>
<accession>A0A6L5YIY1</accession>
<name>A0A6L5YIY1_9FIRM</name>
<evidence type="ECO:0000313" key="1">
    <source>
        <dbReference type="EMBL" id="MST57888.1"/>
    </source>
</evidence>
<dbReference type="RefSeq" id="WP_154496017.1">
    <property type="nucleotide sequence ID" value="NZ_VUMU01000006.1"/>
</dbReference>
<proteinExistence type="predicted"/>
<keyword evidence="2" id="KW-1185">Reference proteome</keyword>
<comment type="caution">
    <text evidence="1">The sequence shown here is derived from an EMBL/GenBank/DDBJ whole genome shotgun (WGS) entry which is preliminary data.</text>
</comment>
<organism evidence="1 2">
    <name type="scientific">Waltera intestinalis</name>
    <dbReference type="NCBI Taxonomy" id="2606635"/>
    <lineage>
        <taxon>Bacteria</taxon>
        <taxon>Bacillati</taxon>
        <taxon>Bacillota</taxon>
        <taxon>Clostridia</taxon>
        <taxon>Lachnospirales</taxon>
        <taxon>Lachnospiraceae</taxon>
        <taxon>Waltera</taxon>
    </lineage>
</organism>
<sequence length="141" mass="16519">MMFWDNKVVTLFNRAFDPKTEEEKYYLTVLEKADLVEKNSVTASKSGQDKAAAVTLYMSYQNLPKPYKDPKEWELLSAKEKERYLTFSPEKDFFVKGNCTGATLPDSRVYEYFRDHYYGTYRITSVDSYEDILPHFEIGGK</sequence>
<dbReference type="AlphaFoldDB" id="A0A6L5YIY1"/>
<dbReference type="EMBL" id="VUMU01000006">
    <property type="protein sequence ID" value="MST57888.1"/>
    <property type="molecule type" value="Genomic_DNA"/>
</dbReference>
<dbReference type="Proteomes" id="UP000476055">
    <property type="component" value="Unassembled WGS sequence"/>
</dbReference>
<gene>
    <name evidence="1" type="ORF">FYJ59_06460</name>
</gene>